<evidence type="ECO:0000256" key="3">
    <source>
        <dbReference type="ARBA" id="ARBA00022723"/>
    </source>
</evidence>
<evidence type="ECO:0000313" key="8">
    <source>
        <dbReference type="EMBL" id="HAT7591173.1"/>
    </source>
</evidence>
<comment type="similarity">
    <text evidence="6">Belongs to the radical SAM superfamily. Anaerobic sulfatase-maturating enzyme family.</text>
</comment>
<dbReference type="InterPro" id="IPR013785">
    <property type="entry name" value="Aldolase_TIM"/>
</dbReference>
<dbReference type="SFLD" id="SFLDG01067">
    <property type="entry name" value="SPASM/twitch_domain_containing"/>
    <property type="match status" value="1"/>
</dbReference>
<dbReference type="NCBIfam" id="TIGR04085">
    <property type="entry name" value="rSAM_more_4Fe4S"/>
    <property type="match status" value="1"/>
</dbReference>
<dbReference type="PANTHER" id="PTHR43273">
    <property type="entry name" value="ANAEROBIC SULFATASE-MATURATING ENZYME HOMOLOG ASLB-RELATED"/>
    <property type="match status" value="1"/>
</dbReference>
<dbReference type="NCBIfam" id="TIGR03942">
    <property type="entry name" value="sulfatase_rSAM"/>
    <property type="match status" value="1"/>
</dbReference>
<name>A0AA37Z715_9ENTR</name>
<dbReference type="Proteomes" id="UP000867745">
    <property type="component" value="Unassembled WGS sequence"/>
</dbReference>
<evidence type="ECO:0000256" key="4">
    <source>
        <dbReference type="ARBA" id="ARBA00023004"/>
    </source>
</evidence>
<accession>A0AA37Z715</accession>
<evidence type="ECO:0000256" key="5">
    <source>
        <dbReference type="ARBA" id="ARBA00023014"/>
    </source>
</evidence>
<evidence type="ECO:0000313" key="9">
    <source>
        <dbReference type="Proteomes" id="UP000867745"/>
    </source>
</evidence>
<evidence type="ECO:0000259" key="7">
    <source>
        <dbReference type="PROSITE" id="PS51918"/>
    </source>
</evidence>
<dbReference type="Gene3D" id="3.20.20.70">
    <property type="entry name" value="Aldolase class I"/>
    <property type="match status" value="1"/>
</dbReference>
<dbReference type="GO" id="GO:0016491">
    <property type="term" value="F:oxidoreductase activity"/>
    <property type="evidence" value="ECO:0007669"/>
    <property type="project" value="InterPro"/>
</dbReference>
<dbReference type="SFLD" id="SFLDG01072">
    <property type="entry name" value="dehydrogenase_like"/>
    <property type="match status" value="1"/>
</dbReference>
<proteinExistence type="inferred from homology"/>
<dbReference type="GO" id="GO:0051536">
    <property type="term" value="F:iron-sulfur cluster binding"/>
    <property type="evidence" value="ECO:0007669"/>
    <property type="project" value="UniProtKB-KW"/>
</dbReference>
<feature type="domain" description="Radical SAM core" evidence="7">
    <location>
        <begin position="1"/>
        <end position="230"/>
    </location>
</feature>
<comment type="cofactor">
    <cofactor evidence="1">
        <name>[4Fe-4S] cluster</name>
        <dbReference type="ChEBI" id="CHEBI:49883"/>
    </cofactor>
</comment>
<keyword evidence="4" id="KW-0408">Iron</keyword>
<dbReference type="PANTHER" id="PTHR43273:SF3">
    <property type="entry name" value="ANAEROBIC SULFATASE-MATURATING ENZYME HOMOLOG ASLB-RELATED"/>
    <property type="match status" value="1"/>
</dbReference>
<dbReference type="SFLD" id="SFLDF00285">
    <property type="entry name" value="anaerobic_Ser-type_sulfatase-m"/>
    <property type="match status" value="1"/>
</dbReference>
<dbReference type="EMBL" id="DACUGV010000001">
    <property type="protein sequence ID" value="HAT7591173.1"/>
    <property type="molecule type" value="Genomic_DNA"/>
</dbReference>
<dbReference type="RefSeq" id="WP_137365507.1">
    <property type="nucleotide sequence ID" value="NZ_JAUJUK010000001.1"/>
</dbReference>
<dbReference type="SFLD" id="SFLDG01384">
    <property type="entry name" value="thioether_bond_formation_requi"/>
    <property type="match status" value="1"/>
</dbReference>
<dbReference type="SFLD" id="SFLDG01386">
    <property type="entry name" value="main_SPASM_domain-containing"/>
    <property type="match status" value="1"/>
</dbReference>
<dbReference type="InterPro" id="IPR034491">
    <property type="entry name" value="Anaerob_Ser_sulfatase-maturase"/>
</dbReference>
<dbReference type="InterPro" id="IPR007197">
    <property type="entry name" value="rSAM"/>
</dbReference>
<keyword evidence="3" id="KW-0479">Metal-binding</keyword>
<dbReference type="InterPro" id="IPR058240">
    <property type="entry name" value="rSAM_sf"/>
</dbReference>
<protein>
    <submittedName>
        <fullName evidence="8">Anaerobic sulfatase maturase</fullName>
    </submittedName>
</protein>
<sequence length="385" mass="44241">MHITAKPTSYQCNLKCEYCFYLDKAEQFSHQPQMTDHTLKNFIEAYINSGEKEVYFTWQGGEPTLAGLDFFQAAVAYQQQFAGHKKIHNALQTNGILLNDEWCQFLKQHDFLVGISIDGPQTLHDRYRTNRSGKGTFDKVMSAINLLKKHHIQFNTLTVVNNHNVHHPLDVYRFLKSIGSQHMQFIELLETSEPNIHFDLSKDTFHLIDFTVPPADYGHFMSAIFNEWVKEDVGKVFIRQFESTLSRVLGNGHTSCIFQEACRNNFVLESNGDIYECDHFVWPEFKLGNIANAELSLLESTQLTTQKQLLANECLHCIYKPLCNGGCPKHRITPGTGARISWFCQGYQIMFANMVPYLNAFVELARHDVPLDYIMSINDKIAINK</sequence>
<keyword evidence="2" id="KW-0949">S-adenosyl-L-methionine</keyword>
<dbReference type="Pfam" id="PF04055">
    <property type="entry name" value="Radical_SAM"/>
    <property type="match status" value="1"/>
</dbReference>
<keyword evidence="5" id="KW-0411">Iron-sulfur</keyword>
<evidence type="ECO:0000256" key="1">
    <source>
        <dbReference type="ARBA" id="ARBA00001966"/>
    </source>
</evidence>
<evidence type="ECO:0000256" key="2">
    <source>
        <dbReference type="ARBA" id="ARBA00022691"/>
    </source>
</evidence>
<gene>
    <name evidence="8" type="ORF">JAW44_000878</name>
</gene>
<comment type="caution">
    <text evidence="8">The sequence shown here is derived from an EMBL/GenBank/DDBJ whole genome shotgun (WGS) entry which is preliminary data.</text>
</comment>
<evidence type="ECO:0000256" key="6">
    <source>
        <dbReference type="ARBA" id="ARBA00023601"/>
    </source>
</evidence>
<reference evidence="8" key="1">
    <citation type="journal article" date="2018" name="Genome Biol.">
        <title>SKESA: strategic k-mer extension for scrupulous assemblies.</title>
        <authorList>
            <person name="Souvorov A."/>
            <person name="Agarwala R."/>
            <person name="Lipman D.J."/>
        </authorList>
    </citation>
    <scope>NUCLEOTIDE SEQUENCE</scope>
    <source>
        <strain evidence="8">RS189</strain>
    </source>
</reference>
<dbReference type="GO" id="GO:0046872">
    <property type="term" value="F:metal ion binding"/>
    <property type="evidence" value="ECO:0007669"/>
    <property type="project" value="UniProtKB-KW"/>
</dbReference>
<dbReference type="SUPFAM" id="SSF102114">
    <property type="entry name" value="Radical SAM enzymes"/>
    <property type="match status" value="1"/>
</dbReference>
<dbReference type="InterPro" id="IPR023867">
    <property type="entry name" value="Sulphatase_maturase_rSAM"/>
</dbReference>
<reference evidence="8" key="2">
    <citation type="submission" date="2020-11" db="EMBL/GenBank/DDBJ databases">
        <authorList>
            <consortium name="NCBI Pathogen Detection Project"/>
        </authorList>
    </citation>
    <scope>NUCLEOTIDE SEQUENCE</scope>
    <source>
        <strain evidence="8">RS189</strain>
    </source>
</reference>
<dbReference type="AlphaFoldDB" id="A0AA37Z715"/>
<dbReference type="SFLD" id="SFLDS00029">
    <property type="entry name" value="Radical_SAM"/>
    <property type="match status" value="1"/>
</dbReference>
<organism evidence="8 9">
    <name type="scientific">Citrobacter werkmanii</name>
    <dbReference type="NCBI Taxonomy" id="67827"/>
    <lineage>
        <taxon>Bacteria</taxon>
        <taxon>Pseudomonadati</taxon>
        <taxon>Pseudomonadota</taxon>
        <taxon>Gammaproteobacteria</taxon>
        <taxon>Enterobacterales</taxon>
        <taxon>Enterobacteriaceae</taxon>
        <taxon>Citrobacter</taxon>
        <taxon>Citrobacter freundii complex</taxon>
    </lineage>
</organism>
<dbReference type="InterPro" id="IPR023885">
    <property type="entry name" value="4Fe4S-binding_SPASM_dom"/>
</dbReference>
<dbReference type="PROSITE" id="PS51918">
    <property type="entry name" value="RADICAL_SAM"/>
    <property type="match status" value="1"/>
</dbReference>
<dbReference type="CDD" id="cd01335">
    <property type="entry name" value="Radical_SAM"/>
    <property type="match status" value="1"/>
</dbReference>